<dbReference type="InterPro" id="IPR036568">
    <property type="entry name" value="GGCT-like_sf"/>
</dbReference>
<evidence type="ECO:0000256" key="2">
    <source>
        <dbReference type="ARBA" id="ARBA00023239"/>
    </source>
</evidence>
<evidence type="ECO:0000256" key="1">
    <source>
        <dbReference type="ARBA" id="ARBA00012346"/>
    </source>
</evidence>
<dbReference type="Pfam" id="PF13772">
    <property type="entry name" value="AIG2_2"/>
    <property type="match status" value="2"/>
</dbReference>
<accession>A0ABD2QHG2</accession>
<reference evidence="5 6" key="1">
    <citation type="submission" date="2024-11" db="EMBL/GenBank/DDBJ databases">
        <title>Adaptive evolution of stress response genes in parasites aligns with host niche diversity.</title>
        <authorList>
            <person name="Hahn C."/>
            <person name="Resl P."/>
        </authorList>
    </citation>
    <scope>NUCLEOTIDE SEQUENCE [LARGE SCALE GENOMIC DNA]</scope>
    <source>
        <strain evidence="5">EGGRZ-B1_66</strain>
        <tissue evidence="5">Body</tissue>
    </source>
</reference>
<evidence type="ECO:0000313" key="5">
    <source>
        <dbReference type="EMBL" id="KAL3318985.1"/>
    </source>
</evidence>
<dbReference type="EC" id="4.3.2.9" evidence="1"/>
<dbReference type="Proteomes" id="UP001626550">
    <property type="component" value="Unassembled WGS sequence"/>
</dbReference>
<dbReference type="PANTHER" id="PTHR12935:SF0">
    <property type="entry name" value="GAMMA-GLUTAMYLCYCLOTRANSFERASE"/>
    <property type="match status" value="1"/>
</dbReference>
<keyword evidence="6" id="KW-1185">Reference proteome</keyword>
<feature type="binding site" evidence="4">
    <location>
        <begin position="183"/>
        <end position="188"/>
    </location>
    <ligand>
        <name>substrate</name>
    </ligand>
</feature>
<protein>
    <recommendedName>
        <fullName evidence="1">gamma-glutamylcyclotransferase</fullName>
        <ecNumber evidence="1">4.3.2.9</ecNumber>
    </recommendedName>
</protein>
<feature type="active site" description="Proton acceptor" evidence="3">
    <location>
        <position position="260"/>
    </location>
</feature>
<evidence type="ECO:0000256" key="3">
    <source>
        <dbReference type="PIRSR" id="PIRSR617939-1"/>
    </source>
</evidence>
<dbReference type="SUPFAM" id="SSF110857">
    <property type="entry name" value="Gamma-glutamyl cyclotransferase-like"/>
    <property type="match status" value="2"/>
</dbReference>
<dbReference type="CDD" id="cd06661">
    <property type="entry name" value="GGCT_like"/>
    <property type="match status" value="2"/>
</dbReference>
<dbReference type="AlphaFoldDB" id="A0ABD2QHG2"/>
<dbReference type="EMBL" id="JBJKFK010000182">
    <property type="protein sequence ID" value="KAL3318985.1"/>
    <property type="molecule type" value="Genomic_DNA"/>
</dbReference>
<proteinExistence type="predicted"/>
<dbReference type="InterPro" id="IPR017939">
    <property type="entry name" value="G-Glutamylcylcotransferase"/>
</dbReference>
<keyword evidence="2" id="KW-0456">Lyase</keyword>
<dbReference type="InterPro" id="IPR013024">
    <property type="entry name" value="GGCT-like"/>
</dbReference>
<organism evidence="5 6">
    <name type="scientific">Cichlidogyrus casuarinus</name>
    <dbReference type="NCBI Taxonomy" id="1844966"/>
    <lineage>
        <taxon>Eukaryota</taxon>
        <taxon>Metazoa</taxon>
        <taxon>Spiralia</taxon>
        <taxon>Lophotrochozoa</taxon>
        <taxon>Platyhelminthes</taxon>
        <taxon>Monogenea</taxon>
        <taxon>Monopisthocotylea</taxon>
        <taxon>Dactylogyridea</taxon>
        <taxon>Ancyrocephalidae</taxon>
        <taxon>Cichlidogyrus</taxon>
    </lineage>
</organism>
<comment type="caution">
    <text evidence="5">The sequence shown here is derived from an EMBL/GenBank/DDBJ whole genome shotgun (WGS) entry which is preliminary data.</text>
</comment>
<name>A0ABD2QHG2_9PLAT</name>
<dbReference type="GO" id="GO:0003839">
    <property type="term" value="F:gamma-glutamylcyclotransferase activity"/>
    <property type="evidence" value="ECO:0007669"/>
    <property type="project" value="UniProtKB-EC"/>
</dbReference>
<sequence length="359" mass="41263">MLKTNRMKLVNPSAEYVGIGVAKKHKVQICKPTVVWEVWKGSTANIVVDDMQDCYGAIWTLDQEDRANLDRQEGVDLGLYEPFNIEVLFEKENKVLQCLCYQMPTAIPCVTSVYYLDVILRGAREINLPDHYIEYLRSIPTNDYLGPCPKYDQVLEKMPENQKSCFEMDQLRKRPVPTNRFYYFSYGSNLLRERITMANPSAKYVGIGRVKDYQLIMCKREEPSTWGGGTASIVPSSGEECFGAIWTLDYEDRCRIDRQEGVQINLYYAFEFDVYCETLGHQVHCLCYRMTDETPSITSPYYLDVILRGAKQCNLPASYLEKLQKIPVNEFSGPCKMYQSVLALIPPEEGTGFLNKSNF</sequence>
<gene>
    <name evidence="5" type="ORF">Ciccas_002348</name>
</gene>
<dbReference type="PANTHER" id="PTHR12935">
    <property type="entry name" value="GAMMA-GLUTAMYLCYCLOTRANSFERASE"/>
    <property type="match status" value="1"/>
</dbReference>
<evidence type="ECO:0000313" key="6">
    <source>
        <dbReference type="Proteomes" id="UP001626550"/>
    </source>
</evidence>
<evidence type="ECO:0000256" key="4">
    <source>
        <dbReference type="PIRSR" id="PIRSR617939-2"/>
    </source>
</evidence>
<dbReference type="Gene3D" id="3.10.490.10">
    <property type="entry name" value="Gamma-glutamyl cyclotransferase-like"/>
    <property type="match status" value="2"/>
</dbReference>
<feature type="binding site" evidence="4">
    <location>
        <position position="302"/>
    </location>
    <ligand>
        <name>substrate</name>
    </ligand>
</feature>